<evidence type="ECO:0000313" key="3">
    <source>
        <dbReference type="Proteomes" id="UP001596215"/>
    </source>
</evidence>
<evidence type="ECO:0000259" key="1">
    <source>
        <dbReference type="Pfam" id="PF00724"/>
    </source>
</evidence>
<sequence>MSGTSLKNRIVLPPLTRCRSLQPGNIPGDRMVDYYRQRASAGFMVTEGTQIEPRGQGYAWTPGIHSEAQIAGWRKVTDAVHQQGGVIFCQLWHVGRVSHHALQPGGGQPVAPSAVPATNVRVFIETGPSTGELTAPSVPRELSTEEVRELVELYRQAAINARQAGFDGVELHSANGYLINQFISEHTNFRSDEYGGSLENRLRFLKQVTEAVSSVFGSQKVGVRFAPLFSSTDEDRVYLGLVEPDPQHTYLTAAAMLNEMKIGYLSIAEPDWDNSPDLPEDFRQRLRDVFRSPIICSGRYTRQKAERVLKNGWADLFGFGRTFIANPDLPARLQNNYPLNSTDTSSLYGGSDAGYTDYPVYRP</sequence>
<protein>
    <submittedName>
        <fullName evidence="2">Alkene reductase</fullName>
    </submittedName>
</protein>
<dbReference type="SUPFAM" id="SSF51395">
    <property type="entry name" value="FMN-linked oxidoreductases"/>
    <property type="match status" value="1"/>
</dbReference>
<keyword evidence="3" id="KW-1185">Reference proteome</keyword>
<dbReference type="Gene3D" id="3.20.20.70">
    <property type="entry name" value="Aldolase class I"/>
    <property type="match status" value="1"/>
</dbReference>
<organism evidence="2 3">
    <name type="scientific">Tatumella punctata</name>
    <dbReference type="NCBI Taxonomy" id="399969"/>
    <lineage>
        <taxon>Bacteria</taxon>
        <taxon>Pseudomonadati</taxon>
        <taxon>Pseudomonadota</taxon>
        <taxon>Gammaproteobacteria</taxon>
        <taxon>Enterobacterales</taxon>
        <taxon>Erwiniaceae</taxon>
        <taxon>Tatumella</taxon>
    </lineage>
</organism>
<evidence type="ECO:0000313" key="2">
    <source>
        <dbReference type="EMBL" id="MFC6361130.1"/>
    </source>
</evidence>
<dbReference type="InterPro" id="IPR045247">
    <property type="entry name" value="Oye-like"/>
</dbReference>
<comment type="caution">
    <text evidence="2">The sequence shown here is derived from an EMBL/GenBank/DDBJ whole genome shotgun (WGS) entry which is preliminary data.</text>
</comment>
<proteinExistence type="predicted"/>
<dbReference type="PANTHER" id="PTHR22893:SF91">
    <property type="entry name" value="NADPH DEHYDROGENASE 2-RELATED"/>
    <property type="match status" value="1"/>
</dbReference>
<dbReference type="InterPro" id="IPR013785">
    <property type="entry name" value="Aldolase_TIM"/>
</dbReference>
<reference evidence="3" key="1">
    <citation type="journal article" date="2019" name="Int. J. Syst. Evol. Microbiol.">
        <title>The Global Catalogue of Microorganisms (GCM) 10K type strain sequencing project: providing services to taxonomists for standard genome sequencing and annotation.</title>
        <authorList>
            <consortium name="The Broad Institute Genomics Platform"/>
            <consortium name="The Broad Institute Genome Sequencing Center for Infectious Disease"/>
            <person name="Wu L."/>
            <person name="Ma J."/>
        </authorList>
    </citation>
    <scope>NUCLEOTIDE SEQUENCE [LARGE SCALE GENOMIC DNA]</scope>
    <source>
        <strain evidence="3">CGMCC 4.1530</strain>
    </source>
</reference>
<dbReference type="EMBL" id="JBHSUC010000002">
    <property type="protein sequence ID" value="MFC6361130.1"/>
    <property type="molecule type" value="Genomic_DNA"/>
</dbReference>
<accession>A0ABW1VKI3</accession>
<dbReference type="RefSeq" id="WP_249213759.1">
    <property type="nucleotide sequence ID" value="NZ_BAAAFW010000050.1"/>
</dbReference>
<dbReference type="CDD" id="cd02933">
    <property type="entry name" value="OYE_like_FMN"/>
    <property type="match status" value="1"/>
</dbReference>
<dbReference type="PANTHER" id="PTHR22893">
    <property type="entry name" value="NADH OXIDOREDUCTASE-RELATED"/>
    <property type="match status" value="1"/>
</dbReference>
<dbReference type="Proteomes" id="UP001596215">
    <property type="component" value="Unassembled WGS sequence"/>
</dbReference>
<feature type="domain" description="NADH:flavin oxidoreductase/NADH oxidase N-terminal" evidence="1">
    <location>
        <begin position="4"/>
        <end position="340"/>
    </location>
</feature>
<name>A0ABW1VKI3_9GAMM</name>
<gene>
    <name evidence="2" type="ORF">ACFP73_03305</name>
</gene>
<dbReference type="Pfam" id="PF00724">
    <property type="entry name" value="Oxidored_FMN"/>
    <property type="match status" value="1"/>
</dbReference>
<dbReference type="InterPro" id="IPR001155">
    <property type="entry name" value="OxRdtase_FMN_N"/>
</dbReference>